<dbReference type="InterPro" id="IPR001041">
    <property type="entry name" value="2Fe-2S_ferredoxin-type"/>
</dbReference>
<dbReference type="RefSeq" id="WP_305473511.1">
    <property type="nucleotide sequence ID" value="NZ_JAUYVT010000106.1"/>
</dbReference>
<dbReference type="EMBL" id="JAUYVT010000106">
    <property type="protein sequence ID" value="MDP2567169.1"/>
    <property type="molecule type" value="Genomic_DNA"/>
</dbReference>
<dbReference type="PROSITE" id="PS00197">
    <property type="entry name" value="2FE2S_FER_1"/>
    <property type="match status" value="1"/>
</dbReference>
<feature type="non-terminal residue" evidence="3">
    <location>
        <position position="81"/>
    </location>
</feature>
<evidence type="ECO:0000313" key="4">
    <source>
        <dbReference type="Proteomes" id="UP001177212"/>
    </source>
</evidence>
<feature type="domain" description="2Fe-2S ferredoxin-type" evidence="2">
    <location>
        <begin position="35"/>
        <end position="81"/>
    </location>
</feature>
<dbReference type="InterPro" id="IPR012675">
    <property type="entry name" value="Beta-grasp_dom_sf"/>
</dbReference>
<keyword evidence="4" id="KW-1185">Reference proteome</keyword>
<name>A0ABT9FK55_9GAMM</name>
<evidence type="ECO:0000313" key="3">
    <source>
        <dbReference type="EMBL" id="MDP2567169.1"/>
    </source>
</evidence>
<comment type="caution">
    <text evidence="3">The sequence shown here is derived from an EMBL/GenBank/DDBJ whole genome shotgun (WGS) entry which is preliminary data.</text>
</comment>
<dbReference type="SUPFAM" id="SSF54292">
    <property type="entry name" value="2Fe-2S ferredoxin-like"/>
    <property type="match status" value="1"/>
</dbReference>
<protein>
    <submittedName>
        <fullName evidence="3">2Fe-2S iron-sulfur cluster-binding protein</fullName>
    </submittedName>
</protein>
<dbReference type="InterPro" id="IPR036010">
    <property type="entry name" value="2Fe-2S_ferredoxin-like_sf"/>
</dbReference>
<evidence type="ECO:0000256" key="1">
    <source>
        <dbReference type="ARBA" id="ARBA00023075"/>
    </source>
</evidence>
<evidence type="ECO:0000259" key="2">
    <source>
        <dbReference type="PROSITE" id="PS51085"/>
    </source>
</evidence>
<keyword evidence="1" id="KW-0830">Ubiquinone</keyword>
<dbReference type="PROSITE" id="PS51085">
    <property type="entry name" value="2FE2S_FER_2"/>
    <property type="match status" value="1"/>
</dbReference>
<accession>A0ABT9FK55</accession>
<proteinExistence type="predicted"/>
<dbReference type="Pfam" id="PF00111">
    <property type="entry name" value="Fer2"/>
    <property type="match status" value="1"/>
</dbReference>
<organism evidence="3 4">
    <name type="scientific">Pseudoalteromonas marina</name>
    <dbReference type="NCBI Taxonomy" id="267375"/>
    <lineage>
        <taxon>Bacteria</taxon>
        <taxon>Pseudomonadati</taxon>
        <taxon>Pseudomonadota</taxon>
        <taxon>Gammaproteobacteria</taxon>
        <taxon>Alteromonadales</taxon>
        <taxon>Pseudoalteromonadaceae</taxon>
        <taxon>Pseudoalteromonas</taxon>
    </lineage>
</organism>
<dbReference type="InterPro" id="IPR006058">
    <property type="entry name" value="2Fe2S_fd_BS"/>
</dbReference>
<dbReference type="Proteomes" id="UP001177212">
    <property type="component" value="Unassembled WGS sequence"/>
</dbReference>
<reference evidence="3" key="1">
    <citation type="submission" date="2023-07" db="EMBL/GenBank/DDBJ databases">
        <title>Genome content predicts the carbon catabolic preferences of heterotrophic bacteria.</title>
        <authorList>
            <person name="Gralka M."/>
        </authorList>
    </citation>
    <scope>NUCLEOTIDE SEQUENCE</scope>
    <source>
        <strain evidence="3">4G09</strain>
    </source>
</reference>
<gene>
    <name evidence="3" type="ORF">Q8W34_21325</name>
</gene>
<dbReference type="Gene3D" id="3.10.20.30">
    <property type="match status" value="1"/>
</dbReference>
<sequence>MLAEIEQLSADWPEGTVHVEHFSGGASVLDPEKEHAFEVELRDSGLTLSVARDQTVLEALSAAGVDVPCDCNEGLCGTCEV</sequence>
<dbReference type="CDD" id="cd00207">
    <property type="entry name" value="fer2"/>
    <property type="match status" value="1"/>
</dbReference>